<evidence type="ECO:0000313" key="4">
    <source>
        <dbReference type="Proteomes" id="UP000567179"/>
    </source>
</evidence>
<dbReference type="EMBL" id="JAACJJ010000003">
    <property type="protein sequence ID" value="KAF5328621.1"/>
    <property type="molecule type" value="Genomic_DNA"/>
</dbReference>
<feature type="region of interest" description="Disordered" evidence="1">
    <location>
        <begin position="330"/>
        <end position="379"/>
    </location>
</feature>
<reference evidence="3 4" key="1">
    <citation type="journal article" date="2020" name="ISME J.">
        <title>Uncovering the hidden diversity of litter-decomposition mechanisms in mushroom-forming fungi.</title>
        <authorList>
            <person name="Floudas D."/>
            <person name="Bentzer J."/>
            <person name="Ahren D."/>
            <person name="Johansson T."/>
            <person name="Persson P."/>
            <person name="Tunlid A."/>
        </authorList>
    </citation>
    <scope>NUCLEOTIDE SEQUENCE [LARGE SCALE GENOMIC DNA]</scope>
    <source>
        <strain evidence="3 4">CBS 101986</strain>
    </source>
</reference>
<dbReference type="GO" id="GO:0005737">
    <property type="term" value="C:cytoplasm"/>
    <property type="evidence" value="ECO:0007669"/>
    <property type="project" value="TreeGrafter"/>
</dbReference>
<dbReference type="Gene3D" id="2.130.10.10">
    <property type="entry name" value="YVTN repeat-like/Quinoprotein amine dehydrogenase"/>
    <property type="match status" value="1"/>
</dbReference>
<dbReference type="OrthoDB" id="341486at2759"/>
<dbReference type="InterPro" id="IPR049092">
    <property type="entry name" value="MIOS_a-sol"/>
</dbReference>
<feature type="domain" description="MIOS-like alpha-solenoid" evidence="2">
    <location>
        <begin position="784"/>
        <end position="914"/>
    </location>
</feature>
<dbReference type="Proteomes" id="UP000567179">
    <property type="component" value="Unassembled WGS sequence"/>
</dbReference>
<dbReference type="Pfam" id="PF21720">
    <property type="entry name" value="MIOS_WD40"/>
    <property type="match status" value="1"/>
</dbReference>
<feature type="region of interest" description="Disordered" evidence="1">
    <location>
        <begin position="466"/>
        <end position="578"/>
    </location>
</feature>
<name>A0A8H5BT59_9AGAR</name>
<dbReference type="InterPro" id="IPR037593">
    <property type="entry name" value="MIOS/Sea4"/>
</dbReference>
<dbReference type="Pfam" id="PF21719">
    <property type="entry name" value="MIOS_a-sol"/>
    <property type="match status" value="1"/>
</dbReference>
<dbReference type="SUPFAM" id="SSF50978">
    <property type="entry name" value="WD40 repeat-like"/>
    <property type="match status" value="1"/>
</dbReference>
<accession>A0A8H5BT59</accession>
<feature type="compositionally biased region" description="Polar residues" evidence="1">
    <location>
        <begin position="534"/>
        <end position="546"/>
    </location>
</feature>
<organism evidence="3 4">
    <name type="scientific">Psilocybe cf. subviscida</name>
    <dbReference type="NCBI Taxonomy" id="2480587"/>
    <lineage>
        <taxon>Eukaryota</taxon>
        <taxon>Fungi</taxon>
        <taxon>Dikarya</taxon>
        <taxon>Basidiomycota</taxon>
        <taxon>Agaricomycotina</taxon>
        <taxon>Agaricomycetes</taxon>
        <taxon>Agaricomycetidae</taxon>
        <taxon>Agaricales</taxon>
        <taxon>Agaricineae</taxon>
        <taxon>Strophariaceae</taxon>
        <taxon>Psilocybe</taxon>
    </lineage>
</organism>
<dbReference type="AlphaFoldDB" id="A0A8H5BT59"/>
<evidence type="ECO:0000256" key="1">
    <source>
        <dbReference type="SAM" id="MobiDB-lite"/>
    </source>
</evidence>
<evidence type="ECO:0000313" key="3">
    <source>
        <dbReference type="EMBL" id="KAF5328621.1"/>
    </source>
</evidence>
<comment type="caution">
    <text evidence="3">The sequence shown here is derived from an EMBL/GenBank/DDBJ whole genome shotgun (WGS) entry which is preliminary data.</text>
</comment>
<sequence length="1111" mass="124076">MIFHPDKRLLWHPRYDNKFVVGGGTQITLYECASEYPEIRHVTSQHDLTHMKCFAWSPDPAFEDLLAIGNRDGKVELIRLEAGKQSLRANALSSGSRVTLPARTSRNVHALAFSDAEPSHLAVGTDKYRGESSIFIWNVNSLAPALQLSVNEHDDSVRLETQRRTMFPRTDNPPQRDSRIISQHSPAEVVTSLAYVPRSSQILAAALSSRWLRLLDLRAKPGGMLHQAAIKAHTIAMDPFDEYRLACTADDTVNIWDRRKLASPVLTFTERDALADGARFKAGTPISTLEFSTTRRGCLATLERDSTYVRFWDLTQCRAKGIHDIPGGGSLDGDVRSAQDPNHSTMKRTGWGRGWLSTTDQPNPGRHSPKEGSTAGHVETNSQAAFIISDTRRTKYFARSLSSFALAPNRTGSSLTSNVMVVNKEGDLELYAIHDTKKQITWSSRGDLGIGAGLGMKILEGYREGETDDDASYAQRRESSAQRYGRPSSRSRSRASRVESTARGRLSASMDPAERTPQAPFFGRGDDDGFPALPSQQIKPAQTGLSATRPGKVPMRNYSPAAVRKYRSTERGEPSALLRRSLSRVSRADSGRVLDEGIHMRQRRRSVDQPKSAANKVQKKQGVEHVVQDDISMLMRRRAKAGYGLSLPRENVALTQGEDEDDVAAQMLSDLWSWIHISNDVLCVPTPRVHGYDFSYQGLQGVWEGFSPIDDLSSTVAEDTPVAVERSLLLETPVNAPHHTHAGTRRSRSPGDDLHGNWSAAIATLCSRRNLDRWSWRSPVTTNKLLQRKVALLTCGWSLREEEISATIARFEGDGEISKAACWLVFTGQANKAVELLMRSDDDTHQMMSGTVAALAPLAGRNLENRSHFAHLILRLHDPYLRMMLAHLAMGDWAEVLDEEVIPFRERLIIAFQFLDDKALSSYLRRMVEHAVQHGDIDALVVSGLTRDGMRILQAYVDRTGDIQSAAILSSYVCPLKFKDKRADRWLEAYRDLLDGFKLHHLRVGFDIERGQIIQGGIHSGDLVPEEWAPRQILIRCHYCNKPVRNPGMLMSMQPKGKPTTCENCNRELPRCSVCLITLSIVHDAAREVELGYTHHRGQQIPVIDYEDSFN</sequence>
<evidence type="ECO:0000259" key="2">
    <source>
        <dbReference type="Pfam" id="PF21719"/>
    </source>
</evidence>
<gene>
    <name evidence="3" type="ORF">D9619_011633</name>
</gene>
<proteinExistence type="predicted"/>
<dbReference type="PANTHER" id="PTHR16453:SF9">
    <property type="entry name" value="GATOR COMPLEX PROTEIN MIOS"/>
    <property type="match status" value="1"/>
</dbReference>
<keyword evidence="4" id="KW-1185">Reference proteome</keyword>
<dbReference type="GO" id="GO:1904263">
    <property type="term" value="P:positive regulation of TORC1 signaling"/>
    <property type="evidence" value="ECO:0007669"/>
    <property type="project" value="TreeGrafter"/>
</dbReference>
<dbReference type="InterPro" id="IPR036322">
    <property type="entry name" value="WD40_repeat_dom_sf"/>
</dbReference>
<dbReference type="PANTHER" id="PTHR16453">
    <property type="entry name" value="WD40 DOMAIN-CONTAINING PROTEIN MIO FAMILY MEMBER"/>
    <property type="match status" value="1"/>
</dbReference>
<protein>
    <recommendedName>
        <fullName evidence="2">MIOS-like alpha-solenoid domain-containing protein</fullName>
    </recommendedName>
</protein>
<dbReference type="InterPro" id="IPR015943">
    <property type="entry name" value="WD40/YVTN_repeat-like_dom_sf"/>
</dbReference>